<dbReference type="Proteomes" id="UP000008983">
    <property type="component" value="Unassembled WGS sequence"/>
</dbReference>
<evidence type="ECO:0000256" key="4">
    <source>
        <dbReference type="ARBA" id="ARBA00023136"/>
    </source>
</evidence>
<organism evidence="7 8">
    <name type="scientific">Ichthyophthirius multifiliis</name>
    <name type="common">White spot disease agent</name>
    <name type="synonym">Ich</name>
    <dbReference type="NCBI Taxonomy" id="5932"/>
    <lineage>
        <taxon>Eukaryota</taxon>
        <taxon>Sar</taxon>
        <taxon>Alveolata</taxon>
        <taxon>Ciliophora</taxon>
        <taxon>Intramacronucleata</taxon>
        <taxon>Oligohymenophorea</taxon>
        <taxon>Hymenostomatida</taxon>
        <taxon>Ophryoglenina</taxon>
        <taxon>Ichthyophthirius</taxon>
    </lineage>
</organism>
<dbReference type="InterPro" id="IPR014472">
    <property type="entry name" value="CHOPT"/>
</dbReference>
<dbReference type="Pfam" id="PF01066">
    <property type="entry name" value="CDP-OH_P_transf"/>
    <property type="match status" value="1"/>
</dbReference>
<evidence type="ECO:0008006" key="9">
    <source>
        <dbReference type="Google" id="ProtNLM"/>
    </source>
</evidence>
<feature type="transmembrane region" description="Helical" evidence="6">
    <location>
        <begin position="49"/>
        <end position="69"/>
    </location>
</feature>
<keyword evidence="6" id="KW-0812">Transmembrane</keyword>
<dbReference type="InParanoid" id="G0QN80"/>
<dbReference type="InterPro" id="IPR043130">
    <property type="entry name" value="CDP-OH_PTrfase_TM_dom"/>
</dbReference>
<dbReference type="AlphaFoldDB" id="G0QN80"/>
<gene>
    <name evidence="7" type="ORF">IMG5_056150</name>
</gene>
<dbReference type="PANTHER" id="PTHR10414:SF37">
    <property type="entry name" value="BB IN A BOXCAR, ISOFORM C"/>
    <property type="match status" value="1"/>
</dbReference>
<comment type="subcellular location">
    <subcellularLocation>
        <location evidence="1">Membrane</location>
    </subcellularLocation>
</comment>
<name>G0QN80_ICHMU</name>
<dbReference type="OrthoDB" id="196717at2759"/>
<dbReference type="GO" id="GO:0008654">
    <property type="term" value="P:phospholipid biosynthetic process"/>
    <property type="evidence" value="ECO:0007669"/>
    <property type="project" value="InterPro"/>
</dbReference>
<dbReference type="STRING" id="857967.G0QN80"/>
<dbReference type="GeneID" id="14909502"/>
<evidence type="ECO:0000313" key="7">
    <source>
        <dbReference type="EMBL" id="EGR33317.1"/>
    </source>
</evidence>
<evidence type="ECO:0000256" key="2">
    <source>
        <dbReference type="ARBA" id="ARBA00010441"/>
    </source>
</evidence>
<reference evidence="7 8" key="1">
    <citation type="submission" date="2011-07" db="EMBL/GenBank/DDBJ databases">
        <authorList>
            <person name="Coyne R."/>
            <person name="Brami D."/>
            <person name="Johnson J."/>
            <person name="Hostetler J."/>
            <person name="Hannick L."/>
            <person name="Clark T."/>
            <person name="Cassidy-Hanley D."/>
            <person name="Inman J."/>
        </authorList>
    </citation>
    <scope>NUCLEOTIDE SEQUENCE [LARGE SCALE GENOMIC DNA]</scope>
    <source>
        <strain evidence="7 8">G5</strain>
    </source>
</reference>
<keyword evidence="4 6" id="KW-0472">Membrane</keyword>
<evidence type="ECO:0000256" key="5">
    <source>
        <dbReference type="RuleBase" id="RU003750"/>
    </source>
</evidence>
<dbReference type="InterPro" id="IPR048254">
    <property type="entry name" value="CDP_ALCOHOL_P_TRANSF_CS"/>
</dbReference>
<feature type="transmembrane region" description="Helical" evidence="6">
    <location>
        <begin position="75"/>
        <end position="93"/>
    </location>
</feature>
<dbReference type="Gene3D" id="1.20.120.1760">
    <property type="match status" value="1"/>
</dbReference>
<evidence type="ECO:0000256" key="3">
    <source>
        <dbReference type="ARBA" id="ARBA00022679"/>
    </source>
</evidence>
<protein>
    <recommendedName>
        <fullName evidence="9">Ethanolaminephosphotransferase</fullName>
    </recommendedName>
</protein>
<comment type="similarity">
    <text evidence="2 5">Belongs to the CDP-alcohol phosphatidyltransferase class-I family.</text>
</comment>
<evidence type="ECO:0000256" key="6">
    <source>
        <dbReference type="SAM" id="Phobius"/>
    </source>
</evidence>
<accession>G0QN80</accession>
<dbReference type="GO" id="GO:0016780">
    <property type="term" value="F:phosphotransferase activity, for other substituted phosphate groups"/>
    <property type="evidence" value="ECO:0007669"/>
    <property type="project" value="InterPro"/>
</dbReference>
<dbReference type="RefSeq" id="XP_004037303.1">
    <property type="nucleotide sequence ID" value="XM_004037255.1"/>
</dbReference>
<evidence type="ECO:0000313" key="8">
    <source>
        <dbReference type="Proteomes" id="UP000008983"/>
    </source>
</evidence>
<keyword evidence="3 5" id="KW-0808">Transferase</keyword>
<dbReference type="InterPro" id="IPR000462">
    <property type="entry name" value="CDP-OH_P_trans"/>
</dbReference>
<sequence length="156" mass="17975">MAYIDQDGLKELENYKYFGGEYSWLDKKMNPFWLWCSELLPKTLAPNTVTFIGFAFVVSQYVVMLVYDVTLTRELPSWVFLWAAFCSFIYQTLDAVDGKQARRTGTSSPLGQLFDHGCDSFSVTFFLLGVAQAVKMHPQYIFYLLVIVSQFWSHGN</sequence>
<keyword evidence="8" id="KW-1185">Reference proteome</keyword>
<dbReference type="GO" id="GO:0016020">
    <property type="term" value="C:membrane"/>
    <property type="evidence" value="ECO:0007669"/>
    <property type="project" value="UniProtKB-SubCell"/>
</dbReference>
<dbReference type="PANTHER" id="PTHR10414">
    <property type="entry name" value="ETHANOLAMINEPHOSPHOTRANSFERASE"/>
    <property type="match status" value="1"/>
</dbReference>
<dbReference type="PROSITE" id="PS00379">
    <property type="entry name" value="CDP_ALCOHOL_P_TRANSF"/>
    <property type="match status" value="1"/>
</dbReference>
<dbReference type="eggNOG" id="KOG2877">
    <property type="taxonomic scope" value="Eukaryota"/>
</dbReference>
<dbReference type="EMBL" id="GL983469">
    <property type="protein sequence ID" value="EGR33317.1"/>
    <property type="molecule type" value="Genomic_DNA"/>
</dbReference>
<keyword evidence="6" id="KW-1133">Transmembrane helix</keyword>
<proteinExistence type="inferred from homology"/>
<evidence type="ECO:0000256" key="1">
    <source>
        <dbReference type="ARBA" id="ARBA00004370"/>
    </source>
</evidence>